<dbReference type="InterPro" id="IPR050428">
    <property type="entry name" value="TCS_sensor_his_kinase"/>
</dbReference>
<feature type="compositionally biased region" description="Low complexity" evidence="6">
    <location>
        <begin position="485"/>
        <end position="499"/>
    </location>
</feature>
<feature type="compositionally biased region" description="Polar residues" evidence="6">
    <location>
        <begin position="504"/>
        <end position="516"/>
    </location>
</feature>
<dbReference type="GO" id="GO:0004673">
    <property type="term" value="F:protein histidine kinase activity"/>
    <property type="evidence" value="ECO:0007669"/>
    <property type="project" value="UniProtKB-EC"/>
</dbReference>
<keyword evidence="7" id="KW-0812">Transmembrane</keyword>
<evidence type="ECO:0000256" key="3">
    <source>
        <dbReference type="ARBA" id="ARBA00022553"/>
    </source>
</evidence>
<keyword evidence="7" id="KW-0472">Membrane</keyword>
<keyword evidence="5" id="KW-0418">Kinase</keyword>
<dbReference type="Pfam" id="PF02518">
    <property type="entry name" value="HATPase_c"/>
    <property type="match status" value="1"/>
</dbReference>
<evidence type="ECO:0000256" key="5">
    <source>
        <dbReference type="ARBA" id="ARBA00022777"/>
    </source>
</evidence>
<feature type="transmembrane region" description="Helical" evidence="7">
    <location>
        <begin position="46"/>
        <end position="67"/>
    </location>
</feature>
<proteinExistence type="predicted"/>
<dbReference type="AlphaFoldDB" id="A0A1H7P3C9"/>
<dbReference type="eggNOG" id="COG0642">
    <property type="taxonomic scope" value="Bacteria"/>
</dbReference>
<dbReference type="EC" id="2.7.13.3" evidence="2"/>
<gene>
    <name evidence="9" type="ORF">SAMN05414137_107181</name>
</gene>
<feature type="transmembrane region" description="Helical" evidence="7">
    <location>
        <begin position="21"/>
        <end position="40"/>
    </location>
</feature>
<feature type="region of interest" description="Disordered" evidence="6">
    <location>
        <begin position="438"/>
        <end position="574"/>
    </location>
</feature>
<dbReference type="STRING" id="235985.SAMN05414137_107181"/>
<feature type="domain" description="Histidine kinase/HSP90-like ATPase" evidence="8">
    <location>
        <begin position="270"/>
        <end position="378"/>
    </location>
</feature>
<keyword evidence="7" id="KW-1133">Transmembrane helix</keyword>
<organism evidence="9 10">
    <name type="scientific">Streptacidiphilus jiangxiensis</name>
    <dbReference type="NCBI Taxonomy" id="235985"/>
    <lineage>
        <taxon>Bacteria</taxon>
        <taxon>Bacillati</taxon>
        <taxon>Actinomycetota</taxon>
        <taxon>Actinomycetes</taxon>
        <taxon>Kitasatosporales</taxon>
        <taxon>Streptomycetaceae</taxon>
        <taxon>Streptacidiphilus</taxon>
    </lineage>
</organism>
<comment type="catalytic activity">
    <reaction evidence="1">
        <text>ATP + protein L-histidine = ADP + protein N-phospho-L-histidine.</text>
        <dbReference type="EC" id="2.7.13.3"/>
    </reaction>
</comment>
<evidence type="ECO:0000256" key="2">
    <source>
        <dbReference type="ARBA" id="ARBA00012438"/>
    </source>
</evidence>
<keyword evidence="3" id="KW-0597">Phosphoprotein</keyword>
<accession>A0A1H7P3C9</accession>
<dbReference type="RefSeq" id="WP_236655855.1">
    <property type="nucleotide sequence ID" value="NZ_BBPN01000003.1"/>
</dbReference>
<dbReference type="Proteomes" id="UP000183015">
    <property type="component" value="Unassembled WGS sequence"/>
</dbReference>
<evidence type="ECO:0000259" key="8">
    <source>
        <dbReference type="Pfam" id="PF02518"/>
    </source>
</evidence>
<feature type="compositionally biased region" description="Basic and acidic residues" evidence="6">
    <location>
        <begin position="546"/>
        <end position="556"/>
    </location>
</feature>
<dbReference type="InterPro" id="IPR003594">
    <property type="entry name" value="HATPase_dom"/>
</dbReference>
<name>A0A1H7P3C9_STRJI</name>
<dbReference type="GO" id="GO:0005886">
    <property type="term" value="C:plasma membrane"/>
    <property type="evidence" value="ECO:0007669"/>
    <property type="project" value="TreeGrafter"/>
</dbReference>
<keyword evidence="10" id="KW-1185">Reference proteome</keyword>
<evidence type="ECO:0000256" key="7">
    <source>
        <dbReference type="SAM" id="Phobius"/>
    </source>
</evidence>
<reference evidence="10" key="1">
    <citation type="submission" date="2016-10" db="EMBL/GenBank/DDBJ databases">
        <authorList>
            <person name="Varghese N."/>
        </authorList>
    </citation>
    <scope>NUCLEOTIDE SEQUENCE [LARGE SCALE GENOMIC DNA]</scope>
    <source>
        <strain evidence="10">DSM 45096 / BCRC 16803 / CGMCC 4.1857 / CIP 109030 / JCM 12277 / KCTC 19219 / NBRC 100920 / 33214</strain>
    </source>
</reference>
<dbReference type="PANTHER" id="PTHR45436">
    <property type="entry name" value="SENSOR HISTIDINE KINASE YKOH"/>
    <property type="match status" value="1"/>
</dbReference>
<evidence type="ECO:0000313" key="10">
    <source>
        <dbReference type="Proteomes" id="UP000183015"/>
    </source>
</evidence>
<dbReference type="EMBL" id="FOAZ01000007">
    <property type="protein sequence ID" value="SEL29735.1"/>
    <property type="molecule type" value="Genomic_DNA"/>
</dbReference>
<sequence>MVRAGSPSGDGSSRSQTSQAPWVLPTAAVVLTWLGALIAVPADGRWAVVVCGLVATVVTAGLSTEIARRGRALAELSRKRLQEEQLLRARMAAQEAQLLHLADEMLPRGVERIQRGDFVEDILADSAAPEGAVTPELQAAAEAALRAVLEAVDAEETMRESAQRAFVNIARRVQAIVHRQAQDLRAMEDRHGEDPAVFDDLLRLDHGNALVGRLADSIAVLGGARPGRQWGRSVPLYSVLRGAMSRILDYQRVELHPVSEVAVVGPAVEPLIHALAELLDNATRYSPPHTRVHLTAVEVQSGIAVEIEDGGLSLSEEGRARAERMLREAQAGIDLNDLGETPRLGLAVVGRLARANGFQVSLRPSAYGGVRAVLVVPQALITTAPGTGVAHGIGVASGPRRAPGIDRPRAVPQRQSAPADVYGRVAAALSGPTVAAVGPESAAFGSAPEEVQPADELSVDPAPRVAGLPQRRRRQLRSDLAGQRVAAAPEPVSEAAVAPGDPSSYESHGSDEQQSVEPGLWLAAFQSAVSDAPVNGSAPGRGPDPGVDRGADREPGVRGTGSEDNAGTGKRGDH</sequence>
<evidence type="ECO:0000256" key="4">
    <source>
        <dbReference type="ARBA" id="ARBA00022679"/>
    </source>
</evidence>
<evidence type="ECO:0000313" key="9">
    <source>
        <dbReference type="EMBL" id="SEL29735.1"/>
    </source>
</evidence>
<dbReference type="GO" id="GO:0000160">
    <property type="term" value="P:phosphorelay signal transduction system"/>
    <property type="evidence" value="ECO:0007669"/>
    <property type="project" value="TreeGrafter"/>
</dbReference>
<evidence type="ECO:0000256" key="6">
    <source>
        <dbReference type="SAM" id="MobiDB-lite"/>
    </source>
</evidence>
<dbReference type="Gene3D" id="3.30.565.10">
    <property type="entry name" value="Histidine kinase-like ATPase, C-terminal domain"/>
    <property type="match status" value="1"/>
</dbReference>
<dbReference type="SUPFAM" id="SSF55874">
    <property type="entry name" value="ATPase domain of HSP90 chaperone/DNA topoisomerase II/histidine kinase"/>
    <property type="match status" value="1"/>
</dbReference>
<dbReference type="PANTHER" id="PTHR45436:SF5">
    <property type="entry name" value="SENSOR HISTIDINE KINASE TRCS"/>
    <property type="match status" value="1"/>
</dbReference>
<keyword evidence="4" id="KW-0808">Transferase</keyword>
<dbReference type="InterPro" id="IPR036890">
    <property type="entry name" value="HATPase_C_sf"/>
</dbReference>
<protein>
    <recommendedName>
        <fullName evidence="2">histidine kinase</fullName>
        <ecNumber evidence="2">2.7.13.3</ecNumber>
    </recommendedName>
</protein>
<evidence type="ECO:0000256" key="1">
    <source>
        <dbReference type="ARBA" id="ARBA00000085"/>
    </source>
</evidence>